<accession>A0ABP1FSP1</accession>
<dbReference type="PROSITE" id="PS51138">
    <property type="entry name" value="ENT"/>
    <property type="match status" value="1"/>
</dbReference>
<dbReference type="CDD" id="cd20404">
    <property type="entry name" value="Tudor_Agenet_AtEML-like"/>
    <property type="match status" value="1"/>
</dbReference>
<dbReference type="Proteomes" id="UP001497392">
    <property type="component" value="Unassembled WGS sequence"/>
</dbReference>
<dbReference type="PANTHER" id="PTHR33432">
    <property type="entry name" value="PROTEIN EMSY-LIKE 4"/>
    <property type="match status" value="1"/>
</dbReference>
<evidence type="ECO:0000256" key="1">
    <source>
        <dbReference type="ARBA" id="ARBA00004123"/>
    </source>
</evidence>
<dbReference type="InterPro" id="IPR005491">
    <property type="entry name" value="ENT_dom"/>
</dbReference>
<evidence type="ECO:0000313" key="6">
    <source>
        <dbReference type="Proteomes" id="UP001497392"/>
    </source>
</evidence>
<feature type="region of interest" description="Disordered" evidence="3">
    <location>
        <begin position="56"/>
        <end position="210"/>
    </location>
</feature>
<dbReference type="Pfam" id="PF03735">
    <property type="entry name" value="ENT"/>
    <property type="match status" value="1"/>
</dbReference>
<feature type="compositionally biased region" description="Basic and acidic residues" evidence="3">
    <location>
        <begin position="56"/>
        <end position="66"/>
    </location>
</feature>
<comment type="subcellular location">
    <subcellularLocation>
        <location evidence="1">Nucleus</location>
    </subcellularLocation>
</comment>
<feature type="compositionally biased region" description="Basic residues" evidence="3">
    <location>
        <begin position="303"/>
        <end position="329"/>
    </location>
</feature>
<keyword evidence="2" id="KW-0539">Nucleus</keyword>
<protein>
    <submittedName>
        <fullName evidence="5">G4115 protein</fullName>
    </submittedName>
</protein>
<reference evidence="5 6" key="1">
    <citation type="submission" date="2024-06" db="EMBL/GenBank/DDBJ databases">
        <authorList>
            <person name="Kraege A."/>
            <person name="Thomma B."/>
        </authorList>
    </citation>
    <scope>NUCLEOTIDE SEQUENCE [LARGE SCALE GENOMIC DNA]</scope>
</reference>
<evidence type="ECO:0000313" key="5">
    <source>
        <dbReference type="EMBL" id="CAL5221854.1"/>
    </source>
</evidence>
<dbReference type="SMART" id="SM01191">
    <property type="entry name" value="ENT"/>
    <property type="match status" value="1"/>
</dbReference>
<dbReference type="InterPro" id="IPR033485">
    <property type="entry name" value="EMSY-LIKE_plant"/>
</dbReference>
<evidence type="ECO:0000259" key="4">
    <source>
        <dbReference type="PROSITE" id="PS51138"/>
    </source>
</evidence>
<dbReference type="SUPFAM" id="SSF158639">
    <property type="entry name" value="ENT-like"/>
    <property type="match status" value="1"/>
</dbReference>
<feature type="domain" description="ENT" evidence="4">
    <location>
        <begin position="1"/>
        <end position="84"/>
    </location>
</feature>
<comment type="caution">
    <text evidence="5">The sequence shown here is derived from an EMBL/GenBank/DDBJ whole genome shotgun (WGS) entry which is preliminary data.</text>
</comment>
<organism evidence="5 6">
    <name type="scientific">Coccomyxa viridis</name>
    <dbReference type="NCBI Taxonomy" id="1274662"/>
    <lineage>
        <taxon>Eukaryota</taxon>
        <taxon>Viridiplantae</taxon>
        <taxon>Chlorophyta</taxon>
        <taxon>core chlorophytes</taxon>
        <taxon>Trebouxiophyceae</taxon>
        <taxon>Trebouxiophyceae incertae sedis</taxon>
        <taxon>Coccomyxaceae</taxon>
        <taxon>Coccomyxa</taxon>
    </lineage>
</organism>
<sequence length="462" mass="49959">MALSDLQKEAYRAVLRAVAATQLDWSKEKLLTDLRKELGISSGEHFSVLEKVMSDKEVEALRESRPPEASAPLEAGTGKKRKDSAPPGAPRLEKKLSKKPRHLELQEVGLESPSTPVGAPSPADTPLGGLGPGSRGGMSRPGQHTSAYPGTGPVDTKRGPGRPANRLEGVQSADPKRGPGRPSMRSAPGQPGTAGRPGRKPKTGLGTTNYGTNEFVGRKIWRFWPEEEVQWAEGIITDYREDTEEHCIVYKINTPEEAYEFYRIKDGVNACDEYQLVDGYAEGVQELVNGYQAKLASQGQTTKTRHPGGRGGGKRGGKRKPRARGRGRGRVGAGRGRSKGGRGIGRPPSARGADAAAMQNGLIPLASTPSAGASLGRPYGRKHLAMKLARGTEMELQTMIQMLNLRAAEIAMEMQTLQDLDKDGLDMRELLQLHLKDLSSRERAVHAQMAALNEDSGDDWQD</sequence>
<dbReference type="InterPro" id="IPR036142">
    <property type="entry name" value="ENT_dom-like_sf"/>
</dbReference>
<dbReference type="PANTHER" id="PTHR33432:SF33">
    <property type="entry name" value="OS03G0796400 PROTEIN"/>
    <property type="match status" value="1"/>
</dbReference>
<proteinExistence type="predicted"/>
<keyword evidence="6" id="KW-1185">Reference proteome</keyword>
<evidence type="ECO:0000256" key="2">
    <source>
        <dbReference type="ARBA" id="ARBA00023242"/>
    </source>
</evidence>
<evidence type="ECO:0000256" key="3">
    <source>
        <dbReference type="SAM" id="MobiDB-lite"/>
    </source>
</evidence>
<dbReference type="EMBL" id="CAXHTA020000005">
    <property type="protein sequence ID" value="CAL5221854.1"/>
    <property type="molecule type" value="Genomic_DNA"/>
</dbReference>
<name>A0ABP1FSP1_9CHLO</name>
<feature type="region of interest" description="Disordered" evidence="3">
    <location>
        <begin position="295"/>
        <end position="354"/>
    </location>
</feature>
<gene>
    <name evidence="5" type="primary">g4115</name>
    <name evidence="5" type="ORF">VP750_LOCUS3513</name>
</gene>
<dbReference type="Gene3D" id="1.10.1240.40">
    <property type="entry name" value="ENT domain"/>
    <property type="match status" value="1"/>
</dbReference>